<protein>
    <submittedName>
        <fullName evidence="2">Uncharacterized protein</fullName>
    </submittedName>
</protein>
<proteinExistence type="predicted"/>
<dbReference type="AlphaFoldDB" id="K8F0C6"/>
<evidence type="ECO:0000313" key="3">
    <source>
        <dbReference type="Proteomes" id="UP000198341"/>
    </source>
</evidence>
<evidence type="ECO:0000313" key="2">
    <source>
        <dbReference type="EMBL" id="CCO14948.1"/>
    </source>
</evidence>
<gene>
    <name evidence="2" type="ORF">Bathy02g00590</name>
</gene>
<dbReference type="EMBL" id="FO082277">
    <property type="protein sequence ID" value="CCO14948.1"/>
    <property type="molecule type" value="Genomic_DNA"/>
</dbReference>
<feature type="region of interest" description="Disordered" evidence="1">
    <location>
        <begin position="1"/>
        <end position="28"/>
    </location>
</feature>
<keyword evidence="3" id="KW-1185">Reference proteome</keyword>
<feature type="compositionally biased region" description="Basic and acidic residues" evidence="1">
    <location>
        <begin position="18"/>
        <end position="28"/>
    </location>
</feature>
<dbReference type="KEGG" id="bpg:Bathy02g00590"/>
<dbReference type="OrthoDB" id="199366at2759"/>
<dbReference type="Proteomes" id="UP000198341">
    <property type="component" value="Chromosome 2"/>
</dbReference>
<dbReference type="GeneID" id="19017173"/>
<sequence>MLHERPVLKNSLPPHLPPHKEEESKQKESKIMAGFWTTFLQREPIVVWSCALGAIGAALPVCVPPIRNMLRADQEPTRPPSAQSVVEALRGGKS</sequence>
<accession>K8F0C6</accession>
<evidence type="ECO:0000256" key="1">
    <source>
        <dbReference type="SAM" id="MobiDB-lite"/>
    </source>
</evidence>
<name>K8F0C6_9CHLO</name>
<reference evidence="2 3" key="1">
    <citation type="submission" date="2011-10" db="EMBL/GenBank/DDBJ databases">
        <authorList>
            <person name="Genoscope - CEA"/>
        </authorList>
    </citation>
    <scope>NUCLEOTIDE SEQUENCE [LARGE SCALE GENOMIC DNA]</scope>
    <source>
        <strain evidence="2 3">RCC 1105</strain>
    </source>
</reference>
<feature type="region of interest" description="Disordered" evidence="1">
    <location>
        <begin position="72"/>
        <end position="94"/>
    </location>
</feature>
<organism evidence="2 3">
    <name type="scientific">Bathycoccus prasinos</name>
    <dbReference type="NCBI Taxonomy" id="41875"/>
    <lineage>
        <taxon>Eukaryota</taxon>
        <taxon>Viridiplantae</taxon>
        <taxon>Chlorophyta</taxon>
        <taxon>Mamiellophyceae</taxon>
        <taxon>Mamiellales</taxon>
        <taxon>Bathycoccaceae</taxon>
        <taxon>Bathycoccus</taxon>
    </lineage>
</organism>
<dbReference type="RefSeq" id="XP_007514708.1">
    <property type="nucleotide sequence ID" value="XM_007514646.1"/>
</dbReference>